<gene>
    <name evidence="7" type="ORF">LSAT_V11C500282180</name>
</gene>
<dbReference type="InterPro" id="IPR003613">
    <property type="entry name" value="Ubox_domain"/>
</dbReference>
<dbReference type="Gene3D" id="2.130.10.10">
    <property type="entry name" value="YVTN repeat-like/Quinoprotein amine dehydrogenase"/>
    <property type="match status" value="2"/>
</dbReference>
<dbReference type="CDD" id="cd16664">
    <property type="entry name" value="RING-Ubox_PUB"/>
    <property type="match status" value="1"/>
</dbReference>
<dbReference type="Proteomes" id="UP000235145">
    <property type="component" value="Unassembled WGS sequence"/>
</dbReference>
<evidence type="ECO:0000313" key="8">
    <source>
        <dbReference type="Proteomes" id="UP000235145"/>
    </source>
</evidence>
<reference evidence="7 8" key="1">
    <citation type="journal article" date="2017" name="Nat. Commun.">
        <title>Genome assembly with in vitro proximity ligation data and whole-genome triplication in lettuce.</title>
        <authorList>
            <person name="Reyes-Chin-Wo S."/>
            <person name="Wang Z."/>
            <person name="Yang X."/>
            <person name="Kozik A."/>
            <person name="Arikit S."/>
            <person name="Song C."/>
            <person name="Xia L."/>
            <person name="Froenicke L."/>
            <person name="Lavelle D.O."/>
            <person name="Truco M.J."/>
            <person name="Xia R."/>
            <person name="Zhu S."/>
            <person name="Xu C."/>
            <person name="Xu H."/>
            <person name="Xu X."/>
            <person name="Cox K."/>
            <person name="Korf I."/>
            <person name="Meyers B.C."/>
            <person name="Michelmore R.W."/>
        </authorList>
    </citation>
    <scope>NUCLEOTIDE SEQUENCE [LARGE SCALE GENOMIC DNA]</scope>
    <source>
        <strain evidence="8">cv. Salinas</strain>
        <tissue evidence="7">Seedlings</tissue>
    </source>
</reference>
<evidence type="ECO:0000313" key="7">
    <source>
        <dbReference type="EMBL" id="KAJ0203061.1"/>
    </source>
</evidence>
<comment type="pathway">
    <text evidence="2">Protein modification; protein ubiquitination.</text>
</comment>
<dbReference type="GO" id="GO:0016567">
    <property type="term" value="P:protein ubiquitination"/>
    <property type="evidence" value="ECO:0007669"/>
    <property type="project" value="InterPro"/>
</dbReference>
<dbReference type="PROSITE" id="PS51698">
    <property type="entry name" value="U_BOX"/>
    <property type="match status" value="1"/>
</dbReference>
<feature type="domain" description="U-box" evidence="6">
    <location>
        <begin position="44"/>
        <end position="119"/>
    </location>
</feature>
<dbReference type="SUPFAM" id="SSF48371">
    <property type="entry name" value="ARM repeat"/>
    <property type="match status" value="1"/>
</dbReference>
<dbReference type="PANTHER" id="PTHR47446">
    <property type="entry name" value="RING-TYPE E3 UBIQUITIN TRANSFERASE"/>
    <property type="match status" value="1"/>
</dbReference>
<dbReference type="SMART" id="SM00504">
    <property type="entry name" value="Ubox"/>
    <property type="match status" value="1"/>
</dbReference>
<dbReference type="SUPFAM" id="SSF57850">
    <property type="entry name" value="RING/U-box"/>
    <property type="match status" value="1"/>
</dbReference>
<dbReference type="InterPro" id="IPR052858">
    <property type="entry name" value="E3_ubiquitin-ligase_LIN"/>
</dbReference>
<feature type="repeat" description="WD" evidence="5">
    <location>
        <begin position="724"/>
        <end position="753"/>
    </location>
</feature>
<dbReference type="PANTHER" id="PTHR47446:SF4">
    <property type="entry name" value="RING-TYPE E3 UBIQUITIN TRANSFERASE"/>
    <property type="match status" value="1"/>
</dbReference>
<comment type="caution">
    <text evidence="7">The sequence shown here is derived from an EMBL/GenBank/DDBJ whole genome shotgun (WGS) entry which is preliminary data.</text>
</comment>
<dbReference type="InterPro" id="IPR056514">
    <property type="entry name" value="ARM_LIN_2nd"/>
</dbReference>
<dbReference type="Pfam" id="PF23628">
    <property type="entry name" value="ARM_LIN_C"/>
    <property type="match status" value="1"/>
</dbReference>
<dbReference type="GO" id="GO:0061630">
    <property type="term" value="F:ubiquitin protein ligase activity"/>
    <property type="evidence" value="ECO:0007669"/>
    <property type="project" value="UniProtKB-EC"/>
</dbReference>
<dbReference type="EC" id="2.3.2.27" evidence="3"/>
<dbReference type="Gene3D" id="1.25.10.10">
    <property type="entry name" value="Leucine-rich Repeat Variant"/>
    <property type="match status" value="1"/>
</dbReference>
<dbReference type="SUPFAM" id="SSF50978">
    <property type="entry name" value="WD40 repeat-like"/>
    <property type="match status" value="1"/>
</dbReference>
<evidence type="ECO:0000256" key="5">
    <source>
        <dbReference type="PROSITE-ProRule" id="PRU00221"/>
    </source>
</evidence>
<dbReference type="PROSITE" id="PS50294">
    <property type="entry name" value="WD_REPEATS_REGION"/>
    <property type="match status" value="1"/>
</dbReference>
<dbReference type="Pfam" id="PF23654">
    <property type="entry name" value="ARM_LIN_2nd"/>
    <property type="match status" value="1"/>
</dbReference>
<dbReference type="InterPro" id="IPR013083">
    <property type="entry name" value="Znf_RING/FYVE/PHD"/>
</dbReference>
<dbReference type="InterPro" id="IPR011989">
    <property type="entry name" value="ARM-like"/>
</dbReference>
<protein>
    <recommendedName>
        <fullName evidence="3">RING-type E3 ubiquitin transferase</fullName>
        <ecNumber evidence="3">2.3.2.27</ecNumber>
    </recommendedName>
</protein>
<evidence type="ECO:0000256" key="4">
    <source>
        <dbReference type="ARBA" id="ARBA00022679"/>
    </source>
</evidence>
<accession>A0A9R1X879</accession>
<dbReference type="InterPro" id="IPR055566">
    <property type="entry name" value="ARM_LIN"/>
</dbReference>
<comment type="catalytic activity">
    <reaction evidence="1">
        <text>S-ubiquitinyl-[E2 ubiquitin-conjugating enzyme]-L-cysteine + [acceptor protein]-L-lysine = [E2 ubiquitin-conjugating enzyme]-L-cysteine + N(6)-ubiquitinyl-[acceptor protein]-L-lysine.</text>
        <dbReference type="EC" id="2.3.2.27"/>
    </reaction>
</comment>
<keyword evidence="5" id="KW-0853">WD repeat</keyword>
<dbReference type="PROSITE" id="PS50082">
    <property type="entry name" value="WD_REPEATS_2"/>
    <property type="match status" value="2"/>
</dbReference>
<dbReference type="InterPro" id="IPR036322">
    <property type="entry name" value="WD40_repeat_dom_sf"/>
</dbReference>
<dbReference type="InterPro" id="IPR045210">
    <property type="entry name" value="RING-Ubox_PUB"/>
</dbReference>
<keyword evidence="4" id="KW-0808">Transferase</keyword>
<feature type="repeat" description="WD" evidence="5">
    <location>
        <begin position="939"/>
        <end position="966"/>
    </location>
</feature>
<dbReference type="InterPro" id="IPR016024">
    <property type="entry name" value="ARM-type_fold"/>
</dbReference>
<evidence type="ECO:0000259" key="6">
    <source>
        <dbReference type="PROSITE" id="PS51698"/>
    </source>
</evidence>
<sequence>MLSVLIIALLNSCFTCFFSCISSCGILLFFARFGYFMEDIGNHTPPKDFVCPITTRIFNDPVTLETGQTYERKAIQQWIDRGNTTCPITHQKLHNNQLPKTNYVLKRLIASWKELTPTNELQYPENKHVHVVPQPRTDGTVNELRLVITDLCTSQVLKKAELAVLRIERFWQERNMEVEIQNMLSKPPVVNGFVEILFNSVDTRVLKATVFLLSEVGIKNSGVISTLTRVDSDVECIVSLFKKGLFEAVVLIYLLRPSITIFLQMDMANSLLSVVQKREDEFVKMCVKPKAASVLLLAQIIENEDDGAVSEVIKSLVSGKAIEGIIRSLESEWKEERIASVRILLRCIHEDGKCRHVVADKAELAPVLESFLDANDRERFEIVQFLSELVKLNRRTFNDQVLNIIKDEGTFSTMHTLLIYLQTCLPDQCPMVAGLLLQLDLLAEPRKMSIFREEAIDNLISCLKNSDSPAAQIAAAETLSALQGRFSYSGKPLVRRFLLKHVGLDKTYRSLMRKEQLGGMSGDIQETKEKAAQEWERKMAFVLVNHESGLIFEALSEGLKSRYAETCSGCFISAAWLLHMMIFLPDTGVQETARVCLLKRFVSIFKSAKDTEDKAITMLALSSFIHDPDGLRDITIYMKDIRKGLKEFKKSSTVAVEMLKVFSQESESSPELWNHKELVQEDCSVNGVVLSIVCLKDKIFSGHSDGMIKIWACKGSVLRLTQEIREHTKAVTSLTILPSGDTLYSGSHDKTIRWSFNQETIHCEEVYDVKDHVNNLLVANSISCFIPQGVGIKVNSWNGASKLLNPSKDVKCLALVNGRLYSGCLDNSIQEINLASGTLTSIQSGMRKLLAKGNQVNVLQVHEGLIYSASSSIEGTTFKIWNASTYGLVESLSLTSEVRSMAISSEFIYFGCKLGIMEVWHRNKLTRKETLQIGTNCKVMCMALDSNEDVLVTGTSDGRVQVWGVS</sequence>
<dbReference type="Pfam" id="PF00400">
    <property type="entry name" value="WD40"/>
    <property type="match status" value="2"/>
</dbReference>
<evidence type="ECO:0000256" key="1">
    <source>
        <dbReference type="ARBA" id="ARBA00000900"/>
    </source>
</evidence>
<dbReference type="EMBL" id="NBSK02000005">
    <property type="protein sequence ID" value="KAJ0203061.1"/>
    <property type="molecule type" value="Genomic_DNA"/>
</dbReference>
<dbReference type="Gene3D" id="3.30.40.10">
    <property type="entry name" value="Zinc/RING finger domain, C3HC4 (zinc finger)"/>
    <property type="match status" value="1"/>
</dbReference>
<dbReference type="InterPro" id="IPR001680">
    <property type="entry name" value="WD40_rpt"/>
</dbReference>
<keyword evidence="8" id="KW-1185">Reference proteome</keyword>
<evidence type="ECO:0000256" key="2">
    <source>
        <dbReference type="ARBA" id="ARBA00004906"/>
    </source>
</evidence>
<proteinExistence type="predicted"/>
<dbReference type="AlphaFoldDB" id="A0A9R1X879"/>
<organism evidence="7 8">
    <name type="scientific">Lactuca sativa</name>
    <name type="common">Garden lettuce</name>
    <dbReference type="NCBI Taxonomy" id="4236"/>
    <lineage>
        <taxon>Eukaryota</taxon>
        <taxon>Viridiplantae</taxon>
        <taxon>Streptophyta</taxon>
        <taxon>Embryophyta</taxon>
        <taxon>Tracheophyta</taxon>
        <taxon>Spermatophyta</taxon>
        <taxon>Magnoliopsida</taxon>
        <taxon>eudicotyledons</taxon>
        <taxon>Gunneridae</taxon>
        <taxon>Pentapetalae</taxon>
        <taxon>asterids</taxon>
        <taxon>campanulids</taxon>
        <taxon>Asterales</taxon>
        <taxon>Asteraceae</taxon>
        <taxon>Cichorioideae</taxon>
        <taxon>Cichorieae</taxon>
        <taxon>Lactucinae</taxon>
        <taxon>Lactuca</taxon>
    </lineage>
</organism>
<name>A0A9R1X879_LACSA</name>
<dbReference type="Pfam" id="PF04564">
    <property type="entry name" value="U-box"/>
    <property type="match status" value="1"/>
</dbReference>
<dbReference type="SMART" id="SM00320">
    <property type="entry name" value="WD40"/>
    <property type="match status" value="5"/>
</dbReference>
<dbReference type="InterPro" id="IPR015943">
    <property type="entry name" value="WD40/YVTN_repeat-like_dom_sf"/>
</dbReference>
<evidence type="ECO:0000256" key="3">
    <source>
        <dbReference type="ARBA" id="ARBA00012483"/>
    </source>
</evidence>